<feature type="chain" id="PRO_5041964065" evidence="1">
    <location>
        <begin position="19"/>
        <end position="55"/>
    </location>
</feature>
<comment type="caution">
    <text evidence="2">The sequence shown here is derived from an EMBL/GenBank/DDBJ whole genome shotgun (WGS) entry which is preliminary data.</text>
</comment>
<reference evidence="2" key="1">
    <citation type="journal article" date="2023" name="Science">
        <title>Genome structures resolve the early diversification of teleost fishes.</title>
        <authorList>
            <person name="Parey E."/>
            <person name="Louis A."/>
            <person name="Montfort J."/>
            <person name="Bouchez O."/>
            <person name="Roques C."/>
            <person name="Iampietro C."/>
            <person name="Lluch J."/>
            <person name="Castinel A."/>
            <person name="Donnadieu C."/>
            <person name="Desvignes T."/>
            <person name="Floi Bucao C."/>
            <person name="Jouanno E."/>
            <person name="Wen M."/>
            <person name="Mejri S."/>
            <person name="Dirks R."/>
            <person name="Jansen H."/>
            <person name="Henkel C."/>
            <person name="Chen W.J."/>
            <person name="Zahm M."/>
            <person name="Cabau C."/>
            <person name="Klopp C."/>
            <person name="Thompson A.W."/>
            <person name="Robinson-Rechavi M."/>
            <person name="Braasch I."/>
            <person name="Lecointre G."/>
            <person name="Bobe J."/>
            <person name="Postlethwait J.H."/>
            <person name="Berthelot C."/>
            <person name="Roest Crollius H."/>
            <person name="Guiguen Y."/>
        </authorList>
    </citation>
    <scope>NUCLEOTIDE SEQUENCE</scope>
    <source>
        <strain evidence="2">NC1722</strain>
    </source>
</reference>
<organism evidence="2 3">
    <name type="scientific">Aldrovandia affinis</name>
    <dbReference type="NCBI Taxonomy" id="143900"/>
    <lineage>
        <taxon>Eukaryota</taxon>
        <taxon>Metazoa</taxon>
        <taxon>Chordata</taxon>
        <taxon>Craniata</taxon>
        <taxon>Vertebrata</taxon>
        <taxon>Euteleostomi</taxon>
        <taxon>Actinopterygii</taxon>
        <taxon>Neopterygii</taxon>
        <taxon>Teleostei</taxon>
        <taxon>Notacanthiformes</taxon>
        <taxon>Halosauridae</taxon>
        <taxon>Aldrovandia</taxon>
    </lineage>
</organism>
<proteinExistence type="predicted"/>
<feature type="signal peptide" evidence="1">
    <location>
        <begin position="1"/>
        <end position="18"/>
    </location>
</feature>
<accession>A0AAD7RLJ0</accession>
<sequence length="55" mass="6324">MHLRAGFWVVFIGRRVNALVIVGRRGSTLVLIGYQIIPPEHKFRVVFIKFKNTGD</sequence>
<keyword evidence="1" id="KW-0732">Signal</keyword>
<dbReference type="EMBL" id="JAINUG010000229">
    <property type="protein sequence ID" value="KAJ8386357.1"/>
    <property type="molecule type" value="Genomic_DNA"/>
</dbReference>
<dbReference type="Proteomes" id="UP001221898">
    <property type="component" value="Unassembled WGS sequence"/>
</dbReference>
<evidence type="ECO:0000313" key="2">
    <source>
        <dbReference type="EMBL" id="KAJ8386357.1"/>
    </source>
</evidence>
<protein>
    <submittedName>
        <fullName evidence="2">Uncharacterized protein</fullName>
    </submittedName>
</protein>
<keyword evidence="3" id="KW-1185">Reference proteome</keyword>
<evidence type="ECO:0000313" key="3">
    <source>
        <dbReference type="Proteomes" id="UP001221898"/>
    </source>
</evidence>
<name>A0AAD7RLJ0_9TELE</name>
<dbReference type="AlphaFoldDB" id="A0AAD7RLJ0"/>
<evidence type="ECO:0000256" key="1">
    <source>
        <dbReference type="SAM" id="SignalP"/>
    </source>
</evidence>
<gene>
    <name evidence="2" type="ORF">AAFF_G00170620</name>
</gene>